<dbReference type="RefSeq" id="WP_084661058.1">
    <property type="nucleotide sequence ID" value="NZ_FWWY01000001.1"/>
</dbReference>
<dbReference type="InterPro" id="IPR029767">
    <property type="entry name" value="WecB-like"/>
</dbReference>
<dbReference type="Gene3D" id="3.40.50.2000">
    <property type="entry name" value="Glycogen Phosphorylase B"/>
    <property type="match status" value="2"/>
</dbReference>
<keyword evidence="1" id="KW-0413">Isomerase</keyword>
<accession>A0A1W1WBY4</accession>
<dbReference type="Proteomes" id="UP000192660">
    <property type="component" value="Unassembled WGS sequence"/>
</dbReference>
<feature type="domain" description="UDP-N-acetylglucosamine 2-epimerase" evidence="2">
    <location>
        <begin position="26"/>
        <end position="332"/>
    </location>
</feature>
<dbReference type="Pfam" id="PF02350">
    <property type="entry name" value="Epimerase_2"/>
    <property type="match status" value="1"/>
</dbReference>
<evidence type="ECO:0000256" key="1">
    <source>
        <dbReference type="RuleBase" id="RU003513"/>
    </source>
</evidence>
<dbReference type="STRING" id="28034.BFX07_09745"/>
<reference evidence="4" key="1">
    <citation type="submission" date="2017-04" db="EMBL/GenBank/DDBJ databases">
        <authorList>
            <person name="Varghese N."/>
            <person name="Submissions S."/>
        </authorList>
    </citation>
    <scope>NUCLEOTIDE SEQUENCE [LARGE SCALE GENOMIC DNA]</scope>
    <source>
        <strain evidence="4">DSM 9293</strain>
    </source>
</reference>
<comment type="similarity">
    <text evidence="1">Belongs to the UDP-N-acetylglucosamine 2-epimerase family.</text>
</comment>
<dbReference type="CDD" id="cd03786">
    <property type="entry name" value="GTB_UDP-GlcNAc_2-Epimerase"/>
    <property type="match status" value="1"/>
</dbReference>
<dbReference type="PANTHER" id="PTHR43174:SF1">
    <property type="entry name" value="UDP-N-ACETYLGLUCOSAMINE 2-EPIMERASE"/>
    <property type="match status" value="1"/>
</dbReference>
<gene>
    <name evidence="3" type="ORF">SAMN00768000_1298</name>
</gene>
<dbReference type="NCBIfam" id="TIGR00236">
    <property type="entry name" value="wecB"/>
    <property type="match status" value="1"/>
</dbReference>
<dbReference type="SUPFAM" id="SSF53756">
    <property type="entry name" value="UDP-Glycosyltransferase/glycogen phosphorylase"/>
    <property type="match status" value="1"/>
</dbReference>
<sequence length="361" mass="40594">MKILTVLGTRPEIIRLSCIIRQIDEYADQILVFTGQNFEPGLGRAFFDELKLRPPDESWGIRSVSAHAQIARMYEQMGETLARVNPDRVLILGDTNSGLTALMAARNQIPVYHLEAGNRAYDLRVPEEVNRRVIDHVSRVLMPYTYRSQENLVKEGIERQRIVVVGNPIYEVMQCYHALIVGSHALNEFGVHPSQYFLATLHRAETVDNPRLLRQVISALFQVVDTWELPLVLSLHPRTRARLQELGLSLQREGIIVTDPLSFGDFVRLEQDARMVLTDSGTVQEECAILRVPNITLRHVTERPETLECGSNILAGTESSSILRAARLALSPARSNWTPPPEYLIPDVSHIVSGVLLGEAL</sequence>
<protein>
    <submittedName>
        <fullName evidence="3">UDP-N-acetylglucosamine 2-epimerase (Non-hydrolysing)</fullName>
    </submittedName>
</protein>
<dbReference type="GO" id="GO:0016853">
    <property type="term" value="F:isomerase activity"/>
    <property type="evidence" value="ECO:0007669"/>
    <property type="project" value="UniProtKB-KW"/>
</dbReference>
<organism evidence="3 4">
    <name type="scientific">Sulfobacillus thermosulfidooxidans (strain DSM 9293 / VKM B-1269 / AT-1)</name>
    <dbReference type="NCBI Taxonomy" id="929705"/>
    <lineage>
        <taxon>Bacteria</taxon>
        <taxon>Bacillati</taxon>
        <taxon>Bacillota</taxon>
        <taxon>Clostridia</taxon>
        <taxon>Eubacteriales</taxon>
        <taxon>Clostridiales Family XVII. Incertae Sedis</taxon>
        <taxon>Sulfobacillus</taxon>
    </lineage>
</organism>
<evidence type="ECO:0000313" key="3">
    <source>
        <dbReference type="EMBL" id="SMC03828.1"/>
    </source>
</evidence>
<evidence type="ECO:0000259" key="2">
    <source>
        <dbReference type="Pfam" id="PF02350"/>
    </source>
</evidence>
<name>A0A1W1WBY4_SULTA</name>
<proteinExistence type="inferred from homology"/>
<dbReference type="InterPro" id="IPR003331">
    <property type="entry name" value="UDP_GlcNAc_Epimerase_2_dom"/>
</dbReference>
<keyword evidence="4" id="KW-1185">Reference proteome</keyword>
<dbReference type="AlphaFoldDB" id="A0A1W1WBY4"/>
<dbReference type="EMBL" id="FWWY01000001">
    <property type="protein sequence ID" value="SMC03828.1"/>
    <property type="molecule type" value="Genomic_DNA"/>
</dbReference>
<evidence type="ECO:0000313" key="4">
    <source>
        <dbReference type="Proteomes" id="UP000192660"/>
    </source>
</evidence>
<dbReference type="OrthoDB" id="9803238at2"/>
<dbReference type="PANTHER" id="PTHR43174">
    <property type="entry name" value="UDP-N-ACETYLGLUCOSAMINE 2-EPIMERASE"/>
    <property type="match status" value="1"/>
</dbReference>